<dbReference type="CDD" id="cd09071">
    <property type="entry name" value="FAR_C"/>
    <property type="match status" value="1"/>
</dbReference>
<evidence type="ECO:0000256" key="5">
    <source>
        <dbReference type="ARBA" id="ARBA00022857"/>
    </source>
</evidence>
<evidence type="ECO:0000256" key="9">
    <source>
        <dbReference type="ARBA" id="ARBA00052530"/>
    </source>
</evidence>
<keyword evidence="6" id="KW-1133">Transmembrane helix</keyword>
<name>A0A1J1HWP8_9DIPT</name>
<dbReference type="GO" id="GO:0005777">
    <property type="term" value="C:peroxisome"/>
    <property type="evidence" value="ECO:0007669"/>
    <property type="project" value="TreeGrafter"/>
</dbReference>
<evidence type="ECO:0000256" key="4">
    <source>
        <dbReference type="ARBA" id="ARBA00022692"/>
    </source>
</evidence>
<evidence type="ECO:0000256" key="10">
    <source>
        <dbReference type="RuleBase" id="RU363097"/>
    </source>
</evidence>
<reference evidence="13 14" key="1">
    <citation type="submission" date="2015-04" db="EMBL/GenBank/DDBJ databases">
        <authorList>
            <person name="Syromyatnikov M.Y."/>
            <person name="Popov V.N."/>
        </authorList>
    </citation>
    <scope>NUCLEOTIDE SEQUENCE [LARGE SCALE GENOMIC DNA]</scope>
</reference>
<dbReference type="InterPro" id="IPR026055">
    <property type="entry name" value="FAR"/>
</dbReference>
<dbReference type="GO" id="GO:0035336">
    <property type="term" value="P:long-chain fatty-acyl-CoA metabolic process"/>
    <property type="evidence" value="ECO:0007669"/>
    <property type="project" value="TreeGrafter"/>
</dbReference>
<keyword evidence="8" id="KW-0472">Membrane</keyword>
<dbReference type="Pfam" id="PF03015">
    <property type="entry name" value="Sterile"/>
    <property type="match status" value="1"/>
</dbReference>
<proteinExistence type="inferred from homology"/>
<sequence>MGSESEILRNVSISQFYSGKSILVTGATGFMGKVIVEKLLRDCGDLKRIYILIRMKRGVDSFRRYQDYVEDTIFKKIREIAPERLKKISLIKGDTSQENLAIDPSDEEELIENLNIIFHCAAKAKFSLPLREALSFNTVGTLRVLQLATKIKNLLVFSHVSTSYCCPNQRILEERYQPACEDPYKVIKLLQSSRESDLDEIEPRIMKGYPNTYALSKIFAEDLAHSFRDRIKIVITRPSIVTSAWKEPYPGWVESHKSGLTGCLMAFGRGVLRTVYADPNKMIELIPVDLADNAIIALTCKRALMEGNDILYANINTIGLQSWTMKKYFEYELKLSRKFPLDLMVWYPYLVVTKNWFYYQFRRVCYHYVPAYFGDFFCRLAGEKALLVIYQRKFDTAMKTLRFYNTRDFFWQNDQFKNLHKELSEKDKEIFYCNFEEVEMEQCVKNNVMGVRKFLLKLNDEDSLAFRRGVLQVFGLGNTLVLLRIPIHGWTAPLRFYS</sequence>
<dbReference type="GO" id="GO:0080019">
    <property type="term" value="F:alcohol-forming very long-chain fatty acyl-CoA reductase activity"/>
    <property type="evidence" value="ECO:0007669"/>
    <property type="project" value="InterPro"/>
</dbReference>
<evidence type="ECO:0000259" key="12">
    <source>
        <dbReference type="Pfam" id="PF07993"/>
    </source>
</evidence>
<dbReference type="STRING" id="568069.A0A1J1HWP8"/>
<dbReference type="AlphaFoldDB" id="A0A1J1HWP8"/>
<protein>
    <recommendedName>
        <fullName evidence="10">Fatty acyl-CoA reductase</fullName>
        <ecNumber evidence="10">1.2.1.84</ecNumber>
    </recommendedName>
</protein>
<comment type="catalytic activity">
    <reaction evidence="9 10">
        <text>a long-chain fatty acyl-CoA + 2 NADPH + 2 H(+) = a long-chain primary fatty alcohol + 2 NADP(+) + CoA</text>
        <dbReference type="Rhea" id="RHEA:52716"/>
        <dbReference type="ChEBI" id="CHEBI:15378"/>
        <dbReference type="ChEBI" id="CHEBI:57287"/>
        <dbReference type="ChEBI" id="CHEBI:57783"/>
        <dbReference type="ChEBI" id="CHEBI:58349"/>
        <dbReference type="ChEBI" id="CHEBI:77396"/>
        <dbReference type="ChEBI" id="CHEBI:83139"/>
        <dbReference type="EC" id="1.2.1.84"/>
    </reaction>
</comment>
<evidence type="ECO:0000256" key="1">
    <source>
        <dbReference type="ARBA" id="ARBA00004141"/>
    </source>
</evidence>
<dbReference type="InterPro" id="IPR013120">
    <property type="entry name" value="FAR_NAD-bd"/>
</dbReference>
<evidence type="ECO:0000313" key="14">
    <source>
        <dbReference type="Proteomes" id="UP000183832"/>
    </source>
</evidence>
<dbReference type="GO" id="GO:0016020">
    <property type="term" value="C:membrane"/>
    <property type="evidence" value="ECO:0007669"/>
    <property type="project" value="UniProtKB-SubCell"/>
</dbReference>
<feature type="domain" description="Thioester reductase (TE)" evidence="12">
    <location>
        <begin position="24"/>
        <end position="295"/>
    </location>
</feature>
<evidence type="ECO:0000313" key="13">
    <source>
        <dbReference type="EMBL" id="CRK92411.1"/>
    </source>
</evidence>
<gene>
    <name evidence="13" type="ORF">CLUMA_CG005971</name>
</gene>
<keyword evidence="14" id="KW-1185">Reference proteome</keyword>
<comment type="similarity">
    <text evidence="2 10">Belongs to the fatty acyl-CoA reductase family.</text>
</comment>
<keyword evidence="4" id="KW-0812">Transmembrane</keyword>
<dbReference type="PANTHER" id="PTHR11011">
    <property type="entry name" value="MALE STERILITY PROTEIN 2-RELATED"/>
    <property type="match status" value="1"/>
</dbReference>
<dbReference type="FunFam" id="3.40.50.720:FF:000143">
    <property type="entry name" value="Fatty acyl-CoA reductase"/>
    <property type="match status" value="1"/>
</dbReference>
<keyword evidence="7 10" id="KW-0443">Lipid metabolism</keyword>
<keyword evidence="5 10" id="KW-0521">NADP</keyword>
<feature type="domain" description="Fatty acyl-CoA reductase C-terminal" evidence="11">
    <location>
        <begin position="366"/>
        <end position="457"/>
    </location>
</feature>
<evidence type="ECO:0000256" key="8">
    <source>
        <dbReference type="ARBA" id="ARBA00023136"/>
    </source>
</evidence>
<evidence type="ECO:0000256" key="6">
    <source>
        <dbReference type="ARBA" id="ARBA00022989"/>
    </source>
</evidence>
<comment type="subcellular location">
    <subcellularLocation>
        <location evidence="1">Membrane</location>
        <topology evidence="1">Multi-pass membrane protein</topology>
    </subcellularLocation>
</comment>
<dbReference type="Proteomes" id="UP000183832">
    <property type="component" value="Unassembled WGS sequence"/>
</dbReference>
<accession>A0A1J1HWP8</accession>
<comment type="function">
    <text evidence="10">Catalyzes the reduction of fatty acyl-CoA to fatty alcohols.</text>
</comment>
<dbReference type="EMBL" id="CVRI01000027">
    <property type="protein sequence ID" value="CRK92411.1"/>
    <property type="molecule type" value="Genomic_DNA"/>
</dbReference>
<dbReference type="EC" id="1.2.1.84" evidence="10"/>
<dbReference type="InterPro" id="IPR036291">
    <property type="entry name" value="NAD(P)-bd_dom_sf"/>
</dbReference>
<dbReference type="InterPro" id="IPR033640">
    <property type="entry name" value="FAR_C"/>
</dbReference>
<evidence type="ECO:0000256" key="3">
    <source>
        <dbReference type="ARBA" id="ARBA00022516"/>
    </source>
</evidence>
<evidence type="ECO:0000259" key="11">
    <source>
        <dbReference type="Pfam" id="PF03015"/>
    </source>
</evidence>
<dbReference type="GO" id="GO:0102965">
    <property type="term" value="F:alcohol-forming long-chain fatty acyl-CoA reductase activity"/>
    <property type="evidence" value="ECO:0007669"/>
    <property type="project" value="UniProtKB-EC"/>
</dbReference>
<dbReference type="SUPFAM" id="SSF51735">
    <property type="entry name" value="NAD(P)-binding Rossmann-fold domains"/>
    <property type="match status" value="1"/>
</dbReference>
<dbReference type="OrthoDB" id="429813at2759"/>
<keyword evidence="3 10" id="KW-0444">Lipid biosynthesis</keyword>
<organism evidence="13 14">
    <name type="scientific">Clunio marinus</name>
    <dbReference type="NCBI Taxonomy" id="568069"/>
    <lineage>
        <taxon>Eukaryota</taxon>
        <taxon>Metazoa</taxon>
        <taxon>Ecdysozoa</taxon>
        <taxon>Arthropoda</taxon>
        <taxon>Hexapoda</taxon>
        <taxon>Insecta</taxon>
        <taxon>Pterygota</taxon>
        <taxon>Neoptera</taxon>
        <taxon>Endopterygota</taxon>
        <taxon>Diptera</taxon>
        <taxon>Nematocera</taxon>
        <taxon>Chironomoidea</taxon>
        <taxon>Chironomidae</taxon>
        <taxon>Clunio</taxon>
    </lineage>
</organism>
<evidence type="ECO:0000256" key="7">
    <source>
        <dbReference type="ARBA" id="ARBA00023098"/>
    </source>
</evidence>
<keyword evidence="10" id="KW-0560">Oxidoreductase</keyword>
<dbReference type="Gene3D" id="3.40.50.720">
    <property type="entry name" value="NAD(P)-binding Rossmann-like Domain"/>
    <property type="match status" value="1"/>
</dbReference>
<dbReference type="CDD" id="cd05236">
    <property type="entry name" value="FAR-N_SDR_e"/>
    <property type="match status" value="1"/>
</dbReference>
<evidence type="ECO:0000256" key="2">
    <source>
        <dbReference type="ARBA" id="ARBA00005928"/>
    </source>
</evidence>
<dbReference type="PANTHER" id="PTHR11011:SF118">
    <property type="entry name" value="FATTY ACYL-COA REDUCTASE"/>
    <property type="match status" value="1"/>
</dbReference>
<dbReference type="Pfam" id="PF07993">
    <property type="entry name" value="NAD_binding_4"/>
    <property type="match status" value="1"/>
</dbReference>